<feature type="signal peptide" evidence="1">
    <location>
        <begin position="1"/>
        <end position="18"/>
    </location>
</feature>
<dbReference type="Pfam" id="PF09829">
    <property type="entry name" value="DUF2057"/>
    <property type="match status" value="1"/>
</dbReference>
<dbReference type="EMBL" id="NTFH01000012">
    <property type="protein sequence ID" value="PHQ13946.1"/>
    <property type="molecule type" value="Genomic_DNA"/>
</dbReference>
<organism evidence="2 3">
    <name type="scientific">Marinobacter profundi</name>
    <dbReference type="NCBI Taxonomy" id="2666256"/>
    <lineage>
        <taxon>Bacteria</taxon>
        <taxon>Pseudomonadati</taxon>
        <taxon>Pseudomonadota</taxon>
        <taxon>Gammaproteobacteria</taxon>
        <taxon>Pseudomonadales</taxon>
        <taxon>Marinobacteraceae</taxon>
        <taxon>Marinobacter</taxon>
    </lineage>
</organism>
<sequence>MCSLTGLLMLLVVATGMAGCSSSMTRVQTWEGKPMDASGVAVLEAPGEIQVAEVNGRSVTNFLMDDLALDYELLPGNNRIVFSYKTIWAKSTVVKNGESKVATVTSEPRVVDLVARAGETYRFRFDKPASRAEAEAMMADFSASIVSASGAVVATSSVYTGPERSDELLAGPASGTATSAAAGDVDTLETMKLLWQRATADEKREFLRWAFE</sequence>
<dbReference type="AlphaFoldDB" id="A0A2G1UHG2"/>
<keyword evidence="1" id="KW-0732">Signal</keyword>
<feature type="chain" id="PRO_5013686211" evidence="1">
    <location>
        <begin position="19"/>
        <end position="212"/>
    </location>
</feature>
<name>A0A2G1UHG2_9GAMM</name>
<evidence type="ECO:0000313" key="2">
    <source>
        <dbReference type="EMBL" id="PHQ13946.1"/>
    </source>
</evidence>
<proteinExistence type="predicted"/>
<evidence type="ECO:0000256" key="1">
    <source>
        <dbReference type="SAM" id="SignalP"/>
    </source>
</evidence>
<comment type="caution">
    <text evidence="2">The sequence shown here is derived from an EMBL/GenBank/DDBJ whole genome shotgun (WGS) entry which is preliminary data.</text>
</comment>
<accession>A0A2G1UHG2</accession>
<protein>
    <submittedName>
        <fullName evidence="2">DUF2057 domain-containing protein</fullName>
    </submittedName>
</protein>
<evidence type="ECO:0000313" key="3">
    <source>
        <dbReference type="Proteomes" id="UP000231409"/>
    </source>
</evidence>
<dbReference type="Proteomes" id="UP000231409">
    <property type="component" value="Unassembled WGS sequence"/>
</dbReference>
<keyword evidence="3" id="KW-1185">Reference proteome</keyword>
<dbReference type="InterPro" id="IPR018635">
    <property type="entry name" value="UPF0319"/>
</dbReference>
<gene>
    <name evidence="2" type="ORF">CLH61_15465</name>
</gene>
<reference evidence="2 3" key="1">
    <citation type="submission" date="2017-09" db="EMBL/GenBank/DDBJ databases">
        <title>The draft genome sequences of Marinobacter sp. PWS21.</title>
        <authorList>
            <person name="Cao J."/>
        </authorList>
    </citation>
    <scope>NUCLEOTIDE SEQUENCE [LARGE SCALE GENOMIC DNA]</scope>
    <source>
        <strain evidence="2 3">PWS21</strain>
    </source>
</reference>